<dbReference type="GO" id="GO:0042256">
    <property type="term" value="P:cytosolic ribosome assembly"/>
    <property type="evidence" value="ECO:0007669"/>
    <property type="project" value="UniProtKB-UniRule"/>
</dbReference>
<dbReference type="GO" id="GO:0043023">
    <property type="term" value="F:ribosomal large subunit binding"/>
    <property type="evidence" value="ECO:0007669"/>
    <property type="project" value="TreeGrafter"/>
</dbReference>
<name>A0A423PMZ4_9GAMM</name>
<evidence type="ECO:0000256" key="2">
    <source>
        <dbReference type="HAMAP-Rule" id="MF_01477"/>
    </source>
</evidence>
<dbReference type="GO" id="GO:0017148">
    <property type="term" value="P:negative regulation of translation"/>
    <property type="evidence" value="ECO:0007669"/>
    <property type="project" value="UniProtKB-UniRule"/>
</dbReference>
<dbReference type="PANTHER" id="PTHR21043">
    <property type="entry name" value="IOJAP SUPERFAMILY ORTHOLOG"/>
    <property type="match status" value="1"/>
</dbReference>
<dbReference type="Gene3D" id="3.30.460.10">
    <property type="entry name" value="Beta Polymerase, domain 2"/>
    <property type="match status" value="1"/>
</dbReference>
<comment type="function">
    <text evidence="2">Functions as a ribosomal silencing factor. Interacts with ribosomal protein uL14 (rplN), blocking formation of intersubunit bridge B8. Prevents association of the 30S and 50S ribosomal subunits and the formation of functional ribosomes, thus repressing translation.</text>
</comment>
<dbReference type="GO" id="GO:0090071">
    <property type="term" value="P:negative regulation of ribosome biogenesis"/>
    <property type="evidence" value="ECO:0007669"/>
    <property type="project" value="UniProtKB-UniRule"/>
</dbReference>
<dbReference type="EMBL" id="AYKG01000031">
    <property type="protein sequence ID" value="ROO26958.1"/>
    <property type="molecule type" value="Genomic_DNA"/>
</dbReference>
<dbReference type="HAMAP" id="MF_01477">
    <property type="entry name" value="Iojap_RsfS"/>
    <property type="match status" value="1"/>
</dbReference>
<dbReference type="InterPro" id="IPR004394">
    <property type="entry name" value="Iojap/RsfS/C7orf30"/>
</dbReference>
<dbReference type="SUPFAM" id="SSF81301">
    <property type="entry name" value="Nucleotidyltransferase"/>
    <property type="match status" value="1"/>
</dbReference>
<dbReference type="NCBIfam" id="TIGR00090">
    <property type="entry name" value="rsfS_iojap_ybeB"/>
    <property type="match status" value="1"/>
</dbReference>
<dbReference type="GO" id="GO:0005737">
    <property type="term" value="C:cytoplasm"/>
    <property type="evidence" value="ECO:0007669"/>
    <property type="project" value="UniProtKB-SubCell"/>
</dbReference>
<evidence type="ECO:0000256" key="1">
    <source>
        <dbReference type="ARBA" id="ARBA00010574"/>
    </source>
</evidence>
<evidence type="ECO:0000313" key="4">
    <source>
        <dbReference type="Proteomes" id="UP000285310"/>
    </source>
</evidence>
<protein>
    <recommendedName>
        <fullName evidence="2">Ribosomal silencing factor RsfS</fullName>
    </recommendedName>
</protein>
<dbReference type="InterPro" id="IPR043519">
    <property type="entry name" value="NT_sf"/>
</dbReference>
<dbReference type="Pfam" id="PF02410">
    <property type="entry name" value="RsfS"/>
    <property type="match status" value="1"/>
</dbReference>
<comment type="caution">
    <text evidence="3">The sequence shown here is derived from an EMBL/GenBank/DDBJ whole genome shotgun (WGS) entry which is preliminary data.</text>
</comment>
<dbReference type="FunCoup" id="A0A423PMZ4">
    <property type="interactions" value="462"/>
</dbReference>
<keyword evidence="4" id="KW-1185">Reference proteome</keyword>
<comment type="similarity">
    <text evidence="1 2">Belongs to the Iojap/RsfS family.</text>
</comment>
<dbReference type="RefSeq" id="WP_245963284.1">
    <property type="nucleotide sequence ID" value="NZ_AYKG01000031.1"/>
</dbReference>
<keyword evidence="2" id="KW-0810">Translation regulation</keyword>
<sequence length="138" mass="15035">MMVAQEQNTDLTAIDHILADIPADAPLLRLAVDAVGELKGESVKVFDVAELTTIADHMVICTGRTNRHVKRLGETVVQHAKAQGLAPRVEGLDQAEWVLIDLNGVVVHIMQPVTRAYYQIEKLWDVDLATTGANSSPT</sequence>
<comment type="subcellular location">
    <subcellularLocation>
        <location evidence="2">Cytoplasm</location>
    </subcellularLocation>
</comment>
<reference evidence="3 4" key="1">
    <citation type="submission" date="2013-10" db="EMBL/GenBank/DDBJ databases">
        <title>Salinisphaera japonica YTM-1 Genome Sequencing.</title>
        <authorList>
            <person name="Lai Q."/>
            <person name="Li C."/>
            <person name="Shao Z."/>
        </authorList>
    </citation>
    <scope>NUCLEOTIDE SEQUENCE [LARGE SCALE GENOMIC DNA]</scope>
    <source>
        <strain evidence="3 4">YTM-1</strain>
    </source>
</reference>
<comment type="subunit">
    <text evidence="2">Interacts with ribosomal protein uL14 (rplN).</text>
</comment>
<gene>
    <name evidence="2" type="primary">rsfS</name>
    <name evidence="3" type="ORF">SAJA_10165</name>
</gene>
<organism evidence="3 4">
    <name type="scientific">Salinisphaera japonica YTM-1</name>
    <dbReference type="NCBI Taxonomy" id="1209778"/>
    <lineage>
        <taxon>Bacteria</taxon>
        <taxon>Pseudomonadati</taxon>
        <taxon>Pseudomonadota</taxon>
        <taxon>Gammaproteobacteria</taxon>
        <taxon>Salinisphaerales</taxon>
        <taxon>Salinisphaeraceae</taxon>
        <taxon>Salinisphaera</taxon>
    </lineage>
</organism>
<keyword evidence="2" id="KW-0678">Repressor</keyword>
<accession>A0A423PMZ4</accession>
<keyword evidence="2" id="KW-0963">Cytoplasm</keyword>
<dbReference type="AlphaFoldDB" id="A0A423PMZ4"/>
<dbReference type="PANTHER" id="PTHR21043:SF0">
    <property type="entry name" value="MITOCHONDRIAL ASSEMBLY OF RIBOSOMAL LARGE SUBUNIT PROTEIN 1"/>
    <property type="match status" value="1"/>
</dbReference>
<dbReference type="InParanoid" id="A0A423PMZ4"/>
<proteinExistence type="inferred from homology"/>
<evidence type="ECO:0000313" key="3">
    <source>
        <dbReference type="EMBL" id="ROO26958.1"/>
    </source>
</evidence>
<dbReference type="Proteomes" id="UP000285310">
    <property type="component" value="Unassembled WGS sequence"/>
</dbReference>